<dbReference type="STRING" id="1618550.UT39_C0012G0024"/>
<accession>A0A0G0RBA6</accession>
<dbReference type="AlphaFoldDB" id="A0A0G0RBA6"/>
<reference evidence="1 2" key="1">
    <citation type="journal article" date="2015" name="Nature">
        <title>rRNA introns, odd ribosomes, and small enigmatic genomes across a large radiation of phyla.</title>
        <authorList>
            <person name="Brown C.T."/>
            <person name="Hug L.A."/>
            <person name="Thomas B.C."/>
            <person name="Sharon I."/>
            <person name="Castelle C.J."/>
            <person name="Singh A."/>
            <person name="Wilkins M.J."/>
            <person name="Williams K.H."/>
            <person name="Banfield J.F."/>
        </authorList>
    </citation>
    <scope>NUCLEOTIDE SEQUENCE [LARGE SCALE GENOMIC DNA]</scope>
</reference>
<sequence>MIERSCVHPFIEKTQKTFREGGSFSDALGKIKGYQNRFNSLVVNINSDAKIPHMIGMSSVGLGAIVCWEYARAHGAPLPDIKEVVGLLPVASMTDDTRILTAIGV</sequence>
<dbReference type="EMBL" id="LBWP01000012">
    <property type="protein sequence ID" value="KKR11002.1"/>
    <property type="molecule type" value="Genomic_DNA"/>
</dbReference>
<protein>
    <submittedName>
        <fullName evidence="1">Uncharacterized protein</fullName>
    </submittedName>
</protein>
<evidence type="ECO:0000313" key="1">
    <source>
        <dbReference type="EMBL" id="KKR11002.1"/>
    </source>
</evidence>
<comment type="caution">
    <text evidence="1">The sequence shown here is derived from an EMBL/GenBank/DDBJ whole genome shotgun (WGS) entry which is preliminary data.</text>
</comment>
<dbReference type="Proteomes" id="UP000034246">
    <property type="component" value="Unassembled WGS sequence"/>
</dbReference>
<organism evidence="1 2">
    <name type="scientific">Candidatus Woesebacteria bacterium GW2011_GWA1_39_21</name>
    <dbReference type="NCBI Taxonomy" id="1618550"/>
    <lineage>
        <taxon>Bacteria</taxon>
        <taxon>Candidatus Woeseibacteriota</taxon>
    </lineage>
</organism>
<proteinExistence type="predicted"/>
<gene>
    <name evidence="1" type="ORF">UT39_C0012G0024</name>
</gene>
<name>A0A0G0RBA6_9BACT</name>
<evidence type="ECO:0000313" key="2">
    <source>
        <dbReference type="Proteomes" id="UP000034246"/>
    </source>
</evidence>